<gene>
    <name evidence="2" type="ORF">K444DRAFT_610177</name>
</gene>
<reference evidence="2 3" key="1">
    <citation type="submission" date="2016-04" db="EMBL/GenBank/DDBJ databases">
        <title>A degradative enzymes factory behind the ericoid mycorrhizal symbiosis.</title>
        <authorList>
            <consortium name="DOE Joint Genome Institute"/>
            <person name="Martino E."/>
            <person name="Morin E."/>
            <person name="Grelet G."/>
            <person name="Kuo A."/>
            <person name="Kohler A."/>
            <person name="Daghino S."/>
            <person name="Barry K."/>
            <person name="Choi C."/>
            <person name="Cichocki N."/>
            <person name="Clum A."/>
            <person name="Copeland A."/>
            <person name="Hainaut M."/>
            <person name="Haridas S."/>
            <person name="Labutti K."/>
            <person name="Lindquist E."/>
            <person name="Lipzen A."/>
            <person name="Khouja H.-R."/>
            <person name="Murat C."/>
            <person name="Ohm R."/>
            <person name="Olson A."/>
            <person name="Spatafora J."/>
            <person name="Veneault-Fourrey C."/>
            <person name="Henrissat B."/>
            <person name="Grigoriev I."/>
            <person name="Martin F."/>
            <person name="Perotto S."/>
        </authorList>
    </citation>
    <scope>NUCLEOTIDE SEQUENCE [LARGE SCALE GENOMIC DNA]</scope>
    <source>
        <strain evidence="2 3">E</strain>
    </source>
</reference>
<dbReference type="InParanoid" id="A0A2J6TJZ8"/>
<feature type="region of interest" description="Disordered" evidence="1">
    <location>
        <begin position="295"/>
        <end position="349"/>
    </location>
</feature>
<feature type="compositionally biased region" description="Polar residues" evidence="1">
    <location>
        <begin position="301"/>
        <end position="313"/>
    </location>
</feature>
<protein>
    <submittedName>
        <fullName evidence="2">Uncharacterized protein</fullName>
    </submittedName>
</protein>
<feature type="region of interest" description="Disordered" evidence="1">
    <location>
        <begin position="478"/>
        <end position="518"/>
    </location>
</feature>
<feature type="compositionally biased region" description="Basic residues" evidence="1">
    <location>
        <begin position="496"/>
        <end position="506"/>
    </location>
</feature>
<dbReference type="GeneID" id="36587772"/>
<proteinExistence type="predicted"/>
<feature type="compositionally biased region" description="Basic and acidic residues" evidence="1">
    <location>
        <begin position="507"/>
        <end position="518"/>
    </location>
</feature>
<dbReference type="OrthoDB" id="10509332at2759"/>
<evidence type="ECO:0000313" key="3">
    <source>
        <dbReference type="Proteomes" id="UP000235371"/>
    </source>
</evidence>
<accession>A0A2J6TJZ8</accession>
<dbReference type="AlphaFoldDB" id="A0A2J6TJZ8"/>
<evidence type="ECO:0000313" key="2">
    <source>
        <dbReference type="EMBL" id="PMD63332.1"/>
    </source>
</evidence>
<organism evidence="2 3">
    <name type="scientific">Hyaloscypha bicolor E</name>
    <dbReference type="NCBI Taxonomy" id="1095630"/>
    <lineage>
        <taxon>Eukaryota</taxon>
        <taxon>Fungi</taxon>
        <taxon>Dikarya</taxon>
        <taxon>Ascomycota</taxon>
        <taxon>Pezizomycotina</taxon>
        <taxon>Leotiomycetes</taxon>
        <taxon>Helotiales</taxon>
        <taxon>Hyaloscyphaceae</taxon>
        <taxon>Hyaloscypha</taxon>
        <taxon>Hyaloscypha bicolor</taxon>
    </lineage>
</organism>
<feature type="compositionally biased region" description="Polar residues" evidence="1">
    <location>
        <begin position="393"/>
        <end position="431"/>
    </location>
</feature>
<dbReference type="RefSeq" id="XP_024740236.1">
    <property type="nucleotide sequence ID" value="XM_024879695.1"/>
</dbReference>
<dbReference type="EMBL" id="KZ613782">
    <property type="protein sequence ID" value="PMD63332.1"/>
    <property type="molecule type" value="Genomic_DNA"/>
</dbReference>
<evidence type="ECO:0000256" key="1">
    <source>
        <dbReference type="SAM" id="MobiDB-lite"/>
    </source>
</evidence>
<sequence>MPEANSVDIEKIAKALDNTRLMVENLEDIVKQRLVHPTEATGDRESTKVGESLSLEGMDHVQLQEQILALSTETTDNHVPAKALVDLSLEGMDFVHVQQSGLADSRKATTAQEILKSLDCGRLKHMNLAYWEEKRLGQHSTEANLDLETAKHLEYLSLNGMDLAYLQQQRLVHCPKATFETDNDKRRIEQATTRITSRTGGGGDNPISAYPARRHYDHPQDHSRKDTQECTTDQYFPHPIAPESAGLSLPFSQQEQRVNRDRCEMGTRSNEVDYFTAYYHVGGHSETVNVNNRVGEDVSSGADTQRPQVLSTQRTKDTIDPGNTTGDTKVQKPGAVLNTAGATKSSGTPRPVVRVAIPKIQSWNRQVTARATPTSGLPRTVVQISTPTIQSSHVQSSLAEATRSSTKTATRKAQSWPVQSYSVKATISPTKPATGEDLVTPKKRQKEFSRPKICTTEQVKKVAPPQETSDIPSIDFQVDTTPKVTTPDPPKTLSKAARKKLNKRQRQAGEKGREHEEAAAIEAAIASNRERRERIDQFERATAAEILLSIAKTTRKLEKDAVDGTNAGGDAGE</sequence>
<feature type="region of interest" description="Disordered" evidence="1">
    <location>
        <begin position="393"/>
        <end position="449"/>
    </location>
</feature>
<dbReference type="Proteomes" id="UP000235371">
    <property type="component" value="Unassembled WGS sequence"/>
</dbReference>
<keyword evidence="3" id="KW-1185">Reference proteome</keyword>
<name>A0A2J6TJZ8_9HELO</name>